<dbReference type="InterPro" id="IPR027417">
    <property type="entry name" value="P-loop_NTPase"/>
</dbReference>
<keyword evidence="8" id="KW-1185">Reference proteome</keyword>
<dbReference type="PROSITE" id="PS00211">
    <property type="entry name" value="ABC_TRANSPORTER_1"/>
    <property type="match status" value="1"/>
</dbReference>
<dbReference type="PANTHER" id="PTHR43776:SF7">
    <property type="entry name" value="D,D-DIPEPTIDE TRANSPORT ATP-BINDING PROTEIN DDPF-RELATED"/>
    <property type="match status" value="1"/>
</dbReference>
<dbReference type="InterPro" id="IPR003593">
    <property type="entry name" value="AAA+_ATPase"/>
</dbReference>
<dbReference type="InterPro" id="IPR003439">
    <property type="entry name" value="ABC_transporter-like_ATP-bd"/>
</dbReference>
<gene>
    <name evidence="7" type="ORF">NK718_21215</name>
</gene>
<reference evidence="7 8" key="1">
    <citation type="submission" date="2022-07" db="EMBL/GenBank/DDBJ databases">
        <authorList>
            <person name="Li W.-J."/>
            <person name="Deng Q.-Q."/>
        </authorList>
    </citation>
    <scope>NUCLEOTIDE SEQUENCE [LARGE SCALE GENOMIC DNA]</scope>
    <source>
        <strain evidence="7 8">SYSU M60028</strain>
    </source>
</reference>
<evidence type="ECO:0000256" key="1">
    <source>
        <dbReference type="ARBA" id="ARBA00004417"/>
    </source>
</evidence>
<comment type="caution">
    <text evidence="7">The sequence shown here is derived from an EMBL/GenBank/DDBJ whole genome shotgun (WGS) entry which is preliminary data.</text>
</comment>
<dbReference type="CDD" id="cd03257">
    <property type="entry name" value="ABC_NikE_OppD_transporters"/>
    <property type="match status" value="1"/>
</dbReference>
<dbReference type="InterPro" id="IPR017871">
    <property type="entry name" value="ABC_transporter-like_CS"/>
</dbReference>
<keyword evidence="4" id="KW-0547">Nucleotide-binding</keyword>
<organism evidence="7 8">
    <name type="scientific">Alsobacter ponti</name>
    <dbReference type="NCBI Taxonomy" id="2962936"/>
    <lineage>
        <taxon>Bacteria</taxon>
        <taxon>Pseudomonadati</taxon>
        <taxon>Pseudomonadota</taxon>
        <taxon>Alphaproteobacteria</taxon>
        <taxon>Hyphomicrobiales</taxon>
        <taxon>Alsobacteraceae</taxon>
        <taxon>Alsobacter</taxon>
    </lineage>
</organism>
<dbReference type="Pfam" id="PF00005">
    <property type="entry name" value="ABC_tran"/>
    <property type="match status" value="1"/>
</dbReference>
<protein>
    <submittedName>
        <fullName evidence="7">Dipeptide ABC transporter ATP-binding protein</fullName>
    </submittedName>
</protein>
<comment type="subcellular location">
    <subcellularLocation>
        <location evidence="1">Cell inner membrane</location>
        <topology evidence="1">Peripheral membrane protein</topology>
    </subcellularLocation>
</comment>
<keyword evidence="3" id="KW-0813">Transport</keyword>
<evidence type="ECO:0000256" key="5">
    <source>
        <dbReference type="ARBA" id="ARBA00022840"/>
    </source>
</evidence>
<dbReference type="Gene3D" id="3.40.50.300">
    <property type="entry name" value="P-loop containing nucleotide triphosphate hydrolases"/>
    <property type="match status" value="1"/>
</dbReference>
<dbReference type="Proteomes" id="UP001205890">
    <property type="component" value="Unassembled WGS sequence"/>
</dbReference>
<proteinExistence type="inferred from homology"/>
<keyword evidence="5 7" id="KW-0067">ATP-binding</keyword>
<dbReference type="EMBL" id="JANCLU010000034">
    <property type="protein sequence ID" value="MCP8941050.1"/>
    <property type="molecule type" value="Genomic_DNA"/>
</dbReference>
<feature type="domain" description="ABC transporter" evidence="6">
    <location>
        <begin position="6"/>
        <end position="256"/>
    </location>
</feature>
<dbReference type="GO" id="GO:0005524">
    <property type="term" value="F:ATP binding"/>
    <property type="evidence" value="ECO:0007669"/>
    <property type="project" value="UniProtKB-KW"/>
</dbReference>
<evidence type="ECO:0000256" key="2">
    <source>
        <dbReference type="ARBA" id="ARBA00005417"/>
    </source>
</evidence>
<dbReference type="RefSeq" id="WP_254746474.1">
    <property type="nucleotide sequence ID" value="NZ_JANCLU010000034.1"/>
</dbReference>
<name>A0ABT1LHR5_9HYPH</name>
<dbReference type="PROSITE" id="PS50893">
    <property type="entry name" value="ABC_TRANSPORTER_2"/>
    <property type="match status" value="1"/>
</dbReference>
<accession>A0ABT1LHR5</accession>
<dbReference type="Pfam" id="PF08352">
    <property type="entry name" value="oligo_HPY"/>
    <property type="match status" value="1"/>
</dbReference>
<dbReference type="InterPro" id="IPR013563">
    <property type="entry name" value="Oligopep_ABC_C"/>
</dbReference>
<dbReference type="NCBIfam" id="TIGR01727">
    <property type="entry name" value="oligo_HPY"/>
    <property type="match status" value="1"/>
</dbReference>
<sequence>MSAPLLEARQLRRHFPVPGRLFRPSTQTVKAVDGVDLHVARSETLGLVGESGCGKSTLGRMLVRLDRPTAGELFFEGENIGDLDETALKPVRRKVQMVFQNPYASLNPRQTLGDTICEPLVVHRVGTPESRRKRALELLDIVGLQPEHYARYPHQLSGGQRQRIGIARALALEPRLIVCDEPVSALDVSIQSQILNLLTDLQGRFGLSYVFISHDLRVVEHIADRVAVMYLGRIVEEAPVATLFARPLHPYTQALISAIPLADPARPTPEVILEGGVPNPIDPPRGCHFHPRCPLAEDRCRVETPDLVGTQEHKVRCWVVNRELASSS</sequence>
<evidence type="ECO:0000259" key="6">
    <source>
        <dbReference type="PROSITE" id="PS50893"/>
    </source>
</evidence>
<dbReference type="SUPFAM" id="SSF52540">
    <property type="entry name" value="P-loop containing nucleoside triphosphate hydrolases"/>
    <property type="match status" value="1"/>
</dbReference>
<evidence type="ECO:0000256" key="3">
    <source>
        <dbReference type="ARBA" id="ARBA00022448"/>
    </source>
</evidence>
<evidence type="ECO:0000256" key="4">
    <source>
        <dbReference type="ARBA" id="ARBA00022741"/>
    </source>
</evidence>
<dbReference type="NCBIfam" id="NF008453">
    <property type="entry name" value="PRK11308.1"/>
    <property type="match status" value="1"/>
</dbReference>
<evidence type="ECO:0000313" key="8">
    <source>
        <dbReference type="Proteomes" id="UP001205890"/>
    </source>
</evidence>
<evidence type="ECO:0000313" key="7">
    <source>
        <dbReference type="EMBL" id="MCP8941050.1"/>
    </source>
</evidence>
<comment type="similarity">
    <text evidence="2">Belongs to the ABC transporter superfamily.</text>
</comment>
<dbReference type="InterPro" id="IPR050319">
    <property type="entry name" value="ABC_transp_ATP-bind"/>
</dbReference>
<dbReference type="PANTHER" id="PTHR43776">
    <property type="entry name" value="TRANSPORT ATP-BINDING PROTEIN"/>
    <property type="match status" value="1"/>
</dbReference>
<dbReference type="SMART" id="SM00382">
    <property type="entry name" value="AAA"/>
    <property type="match status" value="1"/>
</dbReference>